<dbReference type="EMBL" id="BMLQ01000009">
    <property type="protein sequence ID" value="GGO48492.1"/>
    <property type="molecule type" value="Genomic_DNA"/>
</dbReference>
<sequence length="345" mass="38004">MNRLFRSVLGLFAAPRLNVREDYAKVRRFQQQVAALTGPRYRPVYRQTAADVGTHRVPVRIFQPKEKRRDEVLLFFHGGGWVTGDIESYTPACAAMADLTGCVVASVDYRLAPEQPFPAGLEDCFHVARMVLEHPQRAGIGSATNVVLVGDSAGGNLAAAVSLMLRDRGHRGASRQILLYPVTHWDHDPATSPFASVRHHGEDYRLTSTEVQDYFDLYVPDHQRRRNPLVAPLMAPNLSGQPKTLLITAELDLLCDEGEAYGEALAEAGNEVRAHRVDGALHGFIALPRFSRSLREAYEVINVFLDEDSPVGEQPVDEQPVDEQPVGERPGSAGHPGHPGPQDTP</sequence>
<proteinExistence type="predicted"/>
<dbReference type="Gene3D" id="3.40.50.1820">
    <property type="entry name" value="alpha/beta hydrolase"/>
    <property type="match status" value="1"/>
</dbReference>
<dbReference type="Pfam" id="PF07859">
    <property type="entry name" value="Abhydrolase_3"/>
    <property type="match status" value="1"/>
</dbReference>
<evidence type="ECO:0000313" key="3">
    <source>
        <dbReference type="EMBL" id="GGO48492.1"/>
    </source>
</evidence>
<keyword evidence="3" id="KW-0378">Hydrolase</keyword>
<evidence type="ECO:0000256" key="1">
    <source>
        <dbReference type="SAM" id="MobiDB-lite"/>
    </source>
</evidence>
<organism evidence="3 4">
    <name type="scientific">Citricoccus zhacaiensis</name>
    <dbReference type="NCBI Taxonomy" id="489142"/>
    <lineage>
        <taxon>Bacteria</taxon>
        <taxon>Bacillati</taxon>
        <taxon>Actinomycetota</taxon>
        <taxon>Actinomycetes</taxon>
        <taxon>Micrococcales</taxon>
        <taxon>Micrococcaceae</taxon>
        <taxon>Citricoccus</taxon>
    </lineage>
</organism>
<gene>
    <name evidence="3" type="ORF">GCM10010977_28180</name>
</gene>
<keyword evidence="4" id="KW-1185">Reference proteome</keyword>
<dbReference type="GO" id="GO:0016787">
    <property type="term" value="F:hydrolase activity"/>
    <property type="evidence" value="ECO:0007669"/>
    <property type="project" value="UniProtKB-KW"/>
</dbReference>
<dbReference type="Proteomes" id="UP000642509">
    <property type="component" value="Unassembled WGS sequence"/>
</dbReference>
<evidence type="ECO:0000259" key="2">
    <source>
        <dbReference type="Pfam" id="PF07859"/>
    </source>
</evidence>
<dbReference type="InterPro" id="IPR029058">
    <property type="entry name" value="AB_hydrolase_fold"/>
</dbReference>
<comment type="caution">
    <text evidence="3">The sequence shown here is derived from an EMBL/GenBank/DDBJ whole genome shotgun (WGS) entry which is preliminary data.</text>
</comment>
<feature type="region of interest" description="Disordered" evidence="1">
    <location>
        <begin position="307"/>
        <end position="345"/>
    </location>
</feature>
<feature type="compositionally biased region" description="Acidic residues" evidence="1">
    <location>
        <begin position="307"/>
        <end position="321"/>
    </location>
</feature>
<dbReference type="PANTHER" id="PTHR23025:SF4">
    <property type="entry name" value="ALPHA_BETA HYDROLASE FOLD-3 DOMAIN-CONTAINING PROTEIN"/>
    <property type="match status" value="1"/>
</dbReference>
<evidence type="ECO:0000313" key="4">
    <source>
        <dbReference type="Proteomes" id="UP000642509"/>
    </source>
</evidence>
<dbReference type="SUPFAM" id="SSF53474">
    <property type="entry name" value="alpha/beta-Hydrolases"/>
    <property type="match status" value="1"/>
</dbReference>
<dbReference type="InterPro" id="IPR013094">
    <property type="entry name" value="AB_hydrolase_3"/>
</dbReference>
<feature type="domain" description="Alpha/beta hydrolase fold-3" evidence="2">
    <location>
        <begin position="73"/>
        <end position="285"/>
    </location>
</feature>
<reference evidence="4" key="1">
    <citation type="journal article" date="2019" name="Int. J. Syst. Evol. Microbiol.">
        <title>The Global Catalogue of Microorganisms (GCM) 10K type strain sequencing project: providing services to taxonomists for standard genome sequencing and annotation.</title>
        <authorList>
            <consortium name="The Broad Institute Genomics Platform"/>
            <consortium name="The Broad Institute Genome Sequencing Center for Infectious Disease"/>
            <person name="Wu L."/>
            <person name="Ma J."/>
        </authorList>
    </citation>
    <scope>NUCLEOTIDE SEQUENCE [LARGE SCALE GENOMIC DNA]</scope>
    <source>
        <strain evidence="4">CGMCC 1.7064</strain>
    </source>
</reference>
<name>A0ABQ2M9X9_9MICC</name>
<protein>
    <submittedName>
        <fullName evidence="3">Alpha/beta hydrolase</fullName>
    </submittedName>
</protein>
<dbReference type="PANTHER" id="PTHR23025">
    <property type="entry name" value="TRIACYLGLYCEROL LIPASE"/>
    <property type="match status" value="1"/>
</dbReference>
<dbReference type="RefSeq" id="WP_188806797.1">
    <property type="nucleotide sequence ID" value="NZ_BAAAOU010000008.1"/>
</dbReference>
<accession>A0ABQ2M9X9</accession>